<dbReference type="Pfam" id="PF07690">
    <property type="entry name" value="MFS_1"/>
    <property type="match status" value="1"/>
</dbReference>
<feature type="transmembrane region" description="Helical" evidence="6">
    <location>
        <begin position="282"/>
        <end position="301"/>
    </location>
</feature>
<dbReference type="EMBL" id="VFOW01000001">
    <property type="protein sequence ID" value="TQL78982.1"/>
    <property type="molecule type" value="Genomic_DNA"/>
</dbReference>
<dbReference type="OrthoDB" id="9814237at2"/>
<dbReference type="InterPro" id="IPR050189">
    <property type="entry name" value="MFS_Efflux_Transporters"/>
</dbReference>
<feature type="transmembrane region" description="Helical" evidence="6">
    <location>
        <begin position="145"/>
        <end position="167"/>
    </location>
</feature>
<keyword evidence="4 6" id="KW-1133">Transmembrane helix</keyword>
<evidence type="ECO:0000256" key="6">
    <source>
        <dbReference type="SAM" id="Phobius"/>
    </source>
</evidence>
<keyword evidence="3 6" id="KW-0812">Transmembrane</keyword>
<feature type="domain" description="Major facilitator superfamily (MFS) profile" evidence="7">
    <location>
        <begin position="21"/>
        <end position="392"/>
    </location>
</feature>
<feature type="transmembrane region" description="Helical" evidence="6">
    <location>
        <begin position="307"/>
        <end position="330"/>
    </location>
</feature>
<dbReference type="AlphaFoldDB" id="A0A543B2C3"/>
<comment type="subcellular location">
    <subcellularLocation>
        <location evidence="1">Cell membrane</location>
        <topology evidence="1">Multi-pass membrane protein</topology>
    </subcellularLocation>
</comment>
<organism evidence="8 9">
    <name type="scientific">Stackebrandtia endophytica</name>
    <dbReference type="NCBI Taxonomy" id="1496996"/>
    <lineage>
        <taxon>Bacteria</taxon>
        <taxon>Bacillati</taxon>
        <taxon>Actinomycetota</taxon>
        <taxon>Actinomycetes</taxon>
        <taxon>Glycomycetales</taxon>
        <taxon>Glycomycetaceae</taxon>
        <taxon>Stackebrandtia</taxon>
    </lineage>
</organism>
<keyword evidence="2" id="KW-1003">Cell membrane</keyword>
<dbReference type="PANTHER" id="PTHR43124:SF3">
    <property type="entry name" value="CHLORAMPHENICOL EFFLUX PUMP RV0191"/>
    <property type="match status" value="1"/>
</dbReference>
<dbReference type="InterPro" id="IPR011701">
    <property type="entry name" value="MFS"/>
</dbReference>
<accession>A0A543B2C3</accession>
<dbReference type="InterPro" id="IPR020846">
    <property type="entry name" value="MFS_dom"/>
</dbReference>
<keyword evidence="5 6" id="KW-0472">Membrane</keyword>
<comment type="caution">
    <text evidence="8">The sequence shown here is derived from an EMBL/GenBank/DDBJ whole genome shotgun (WGS) entry which is preliminary data.</text>
</comment>
<proteinExistence type="predicted"/>
<feature type="transmembrane region" description="Helical" evidence="6">
    <location>
        <begin position="60"/>
        <end position="79"/>
    </location>
</feature>
<evidence type="ECO:0000313" key="9">
    <source>
        <dbReference type="Proteomes" id="UP000317043"/>
    </source>
</evidence>
<dbReference type="Gene3D" id="1.20.1250.20">
    <property type="entry name" value="MFS general substrate transporter like domains"/>
    <property type="match status" value="1"/>
</dbReference>
<feature type="transmembrane region" description="Helical" evidence="6">
    <location>
        <begin position="173"/>
        <end position="195"/>
    </location>
</feature>
<dbReference type="CDD" id="cd17324">
    <property type="entry name" value="MFS_NepI_like"/>
    <property type="match status" value="1"/>
</dbReference>
<dbReference type="FunCoup" id="A0A543B2C3">
    <property type="interactions" value="1"/>
</dbReference>
<evidence type="ECO:0000256" key="3">
    <source>
        <dbReference type="ARBA" id="ARBA00022692"/>
    </source>
</evidence>
<gene>
    <name evidence="8" type="ORF">FB566_4581</name>
</gene>
<keyword evidence="9" id="KW-1185">Reference proteome</keyword>
<evidence type="ECO:0000256" key="4">
    <source>
        <dbReference type="ARBA" id="ARBA00022989"/>
    </source>
</evidence>
<sequence length="396" mass="40654">MSITAPVSTESRPRPIQYWTTVITVALGTFAVITSELLPVGLLNPIAEDLTVASGAVGQLISIASVVAGFSALLVTVLAGRLDRRTVLATMLGVLVVANVVSAVAESLVVLMAARVGVGVSVGGFWAIGASLVPRLVPKPQVPRATAIVFSGVSIATVIGVPAGTFLGDHAGWRSAFVAVSILGFIVLLGVLATLPRVPATSEASFGGIVRSLRIRAVRDVNLTTLLVVIGHFAAYTYVAPVLASSAGLPQSQLSSVLMVYGAAGIAGTFIVGALPVRYQRISLSATMALLALSILVIPLVDGLPAVIGVMALWGLAYGATPVGLQTWLLHSAPEYVEPASAIYVSLFQFAIAGGAIVGGFTVDRDVTTPLWTGGALAAAAFLTVITRHRTRTETS</sequence>
<evidence type="ECO:0000313" key="8">
    <source>
        <dbReference type="EMBL" id="TQL78982.1"/>
    </source>
</evidence>
<dbReference type="InterPro" id="IPR036259">
    <property type="entry name" value="MFS_trans_sf"/>
</dbReference>
<feature type="transmembrane region" description="Helical" evidence="6">
    <location>
        <begin position="369"/>
        <end position="387"/>
    </location>
</feature>
<dbReference type="PANTHER" id="PTHR43124">
    <property type="entry name" value="PURINE EFFLUX PUMP PBUE"/>
    <property type="match status" value="1"/>
</dbReference>
<evidence type="ECO:0000256" key="2">
    <source>
        <dbReference type="ARBA" id="ARBA00022475"/>
    </source>
</evidence>
<dbReference type="SUPFAM" id="SSF103473">
    <property type="entry name" value="MFS general substrate transporter"/>
    <property type="match status" value="1"/>
</dbReference>
<reference evidence="8 9" key="1">
    <citation type="submission" date="2019-06" db="EMBL/GenBank/DDBJ databases">
        <title>Sequencing the genomes of 1000 actinobacteria strains.</title>
        <authorList>
            <person name="Klenk H.-P."/>
        </authorList>
    </citation>
    <scope>NUCLEOTIDE SEQUENCE [LARGE SCALE GENOMIC DNA]</scope>
    <source>
        <strain evidence="8 9">DSM 45928</strain>
    </source>
</reference>
<feature type="transmembrane region" description="Helical" evidence="6">
    <location>
        <begin position="18"/>
        <end position="40"/>
    </location>
</feature>
<evidence type="ECO:0000256" key="5">
    <source>
        <dbReference type="ARBA" id="ARBA00023136"/>
    </source>
</evidence>
<feature type="transmembrane region" description="Helical" evidence="6">
    <location>
        <begin position="111"/>
        <end position="133"/>
    </location>
</feature>
<evidence type="ECO:0000259" key="7">
    <source>
        <dbReference type="PROSITE" id="PS50850"/>
    </source>
</evidence>
<protein>
    <submittedName>
        <fullName evidence="8">Putative MFS family arabinose efflux permease</fullName>
    </submittedName>
</protein>
<dbReference type="Proteomes" id="UP000317043">
    <property type="component" value="Unassembled WGS sequence"/>
</dbReference>
<name>A0A543B2C3_9ACTN</name>
<feature type="transmembrane region" description="Helical" evidence="6">
    <location>
        <begin position="342"/>
        <end position="363"/>
    </location>
</feature>
<dbReference type="GO" id="GO:0005886">
    <property type="term" value="C:plasma membrane"/>
    <property type="evidence" value="ECO:0007669"/>
    <property type="project" value="UniProtKB-SubCell"/>
</dbReference>
<dbReference type="RefSeq" id="WP_142043945.1">
    <property type="nucleotide sequence ID" value="NZ_JBHTGS010000002.1"/>
</dbReference>
<feature type="transmembrane region" description="Helical" evidence="6">
    <location>
        <begin position="86"/>
        <end position="105"/>
    </location>
</feature>
<feature type="transmembrane region" description="Helical" evidence="6">
    <location>
        <begin position="256"/>
        <end position="275"/>
    </location>
</feature>
<evidence type="ECO:0000256" key="1">
    <source>
        <dbReference type="ARBA" id="ARBA00004651"/>
    </source>
</evidence>
<dbReference type="InParanoid" id="A0A543B2C3"/>
<feature type="transmembrane region" description="Helical" evidence="6">
    <location>
        <begin position="221"/>
        <end position="244"/>
    </location>
</feature>
<dbReference type="GO" id="GO:0022857">
    <property type="term" value="F:transmembrane transporter activity"/>
    <property type="evidence" value="ECO:0007669"/>
    <property type="project" value="InterPro"/>
</dbReference>
<dbReference type="PROSITE" id="PS50850">
    <property type="entry name" value="MFS"/>
    <property type="match status" value="1"/>
</dbReference>